<gene>
    <name evidence="2" type="ORF">K444DRAFT_653117</name>
</gene>
<dbReference type="Proteomes" id="UP000235371">
    <property type="component" value="Unassembled WGS sequence"/>
</dbReference>
<dbReference type="InterPro" id="IPR016040">
    <property type="entry name" value="NAD(P)-bd_dom"/>
</dbReference>
<accession>A0A2J6T6W5</accession>
<dbReference type="InParanoid" id="A0A2J6T6W5"/>
<dbReference type="PANTHER" id="PTHR48079">
    <property type="entry name" value="PROTEIN YEEZ"/>
    <property type="match status" value="1"/>
</dbReference>
<dbReference type="GeneID" id="36593933"/>
<dbReference type="Pfam" id="PF13460">
    <property type="entry name" value="NAD_binding_10"/>
    <property type="match status" value="1"/>
</dbReference>
<dbReference type="EMBL" id="KZ613817">
    <property type="protein sequence ID" value="PMD58754.1"/>
    <property type="molecule type" value="Genomic_DNA"/>
</dbReference>
<dbReference type="SUPFAM" id="SSF51735">
    <property type="entry name" value="NAD(P)-binding Rossmann-fold domains"/>
    <property type="match status" value="1"/>
</dbReference>
<evidence type="ECO:0000259" key="1">
    <source>
        <dbReference type="Pfam" id="PF13460"/>
    </source>
</evidence>
<dbReference type="GO" id="GO:0004029">
    <property type="term" value="F:aldehyde dehydrogenase (NAD+) activity"/>
    <property type="evidence" value="ECO:0007669"/>
    <property type="project" value="TreeGrafter"/>
</dbReference>
<evidence type="ECO:0000313" key="3">
    <source>
        <dbReference type="Proteomes" id="UP000235371"/>
    </source>
</evidence>
<organism evidence="2 3">
    <name type="scientific">Hyaloscypha bicolor E</name>
    <dbReference type="NCBI Taxonomy" id="1095630"/>
    <lineage>
        <taxon>Eukaryota</taxon>
        <taxon>Fungi</taxon>
        <taxon>Dikarya</taxon>
        <taxon>Ascomycota</taxon>
        <taxon>Pezizomycotina</taxon>
        <taxon>Leotiomycetes</taxon>
        <taxon>Helotiales</taxon>
        <taxon>Hyaloscyphaceae</taxon>
        <taxon>Hyaloscypha</taxon>
        <taxon>Hyaloscypha bicolor</taxon>
    </lineage>
</organism>
<dbReference type="GO" id="GO:0005737">
    <property type="term" value="C:cytoplasm"/>
    <property type="evidence" value="ECO:0007669"/>
    <property type="project" value="TreeGrafter"/>
</dbReference>
<dbReference type="AlphaFoldDB" id="A0A2J6T6W5"/>
<protein>
    <submittedName>
        <fullName evidence="2">NAD(P)-binding protein</fullName>
    </submittedName>
</protein>
<dbReference type="InterPro" id="IPR036291">
    <property type="entry name" value="NAD(P)-bd_dom_sf"/>
</dbReference>
<dbReference type="PANTHER" id="PTHR48079:SF6">
    <property type="entry name" value="NAD(P)-BINDING DOMAIN-CONTAINING PROTEIN-RELATED"/>
    <property type="match status" value="1"/>
</dbReference>
<proteinExistence type="predicted"/>
<dbReference type="InterPro" id="IPR051783">
    <property type="entry name" value="NAD(P)-dependent_oxidoreduct"/>
</dbReference>
<name>A0A2J6T6W5_9HELO</name>
<dbReference type="OrthoDB" id="2130169at2759"/>
<reference evidence="2 3" key="1">
    <citation type="submission" date="2016-04" db="EMBL/GenBank/DDBJ databases">
        <title>A degradative enzymes factory behind the ericoid mycorrhizal symbiosis.</title>
        <authorList>
            <consortium name="DOE Joint Genome Institute"/>
            <person name="Martino E."/>
            <person name="Morin E."/>
            <person name="Grelet G."/>
            <person name="Kuo A."/>
            <person name="Kohler A."/>
            <person name="Daghino S."/>
            <person name="Barry K."/>
            <person name="Choi C."/>
            <person name="Cichocki N."/>
            <person name="Clum A."/>
            <person name="Copeland A."/>
            <person name="Hainaut M."/>
            <person name="Haridas S."/>
            <person name="Labutti K."/>
            <person name="Lindquist E."/>
            <person name="Lipzen A."/>
            <person name="Khouja H.-R."/>
            <person name="Murat C."/>
            <person name="Ohm R."/>
            <person name="Olson A."/>
            <person name="Spatafora J."/>
            <person name="Veneault-Fourrey C."/>
            <person name="Henrissat B."/>
            <person name="Grigoriev I."/>
            <person name="Martin F."/>
            <person name="Perotto S."/>
        </authorList>
    </citation>
    <scope>NUCLEOTIDE SEQUENCE [LARGE SCALE GENOMIC DNA]</scope>
    <source>
        <strain evidence="2 3">E</strain>
    </source>
</reference>
<dbReference type="RefSeq" id="XP_024735658.1">
    <property type="nucleotide sequence ID" value="XM_024885856.1"/>
</dbReference>
<feature type="domain" description="NAD(P)-binding" evidence="1">
    <location>
        <begin position="13"/>
        <end position="90"/>
    </location>
</feature>
<evidence type="ECO:0000313" key="2">
    <source>
        <dbReference type="EMBL" id="PMD58754.1"/>
    </source>
</evidence>
<dbReference type="STRING" id="1095630.A0A2J6T6W5"/>
<keyword evidence="3" id="KW-1185">Reference proteome</keyword>
<dbReference type="Gene3D" id="3.40.50.720">
    <property type="entry name" value="NAD(P)-binding Rossmann-like Domain"/>
    <property type="match status" value="2"/>
</dbReference>
<sequence length="305" mass="33244">MAPKSSVFLLGPGFIGLEILSELLKQGYSVTTLVRRDEARTSLEQMGSKTVKGSLDDHDVIRYAAANNDITIHTATADHKPSAIAILDGIAERAKSGKSSIYIHTSGCSAITDKSEGKYVSDKIYEDDKPETIDSIADDAPHRQIDLAILGHRKQLGFAGFCGGGKAVWGQVHVSDLAKGYMTILHYMESSSGDEVLKNPYFFIENGDEHSWEKMAAEIGTALHNAGKLQDPKPREIPSGMFGDLFQEWSVAVIGENARNRVNRLRALGWKPQGKSTFDSFVEDELPVLLAEKGEYQGYAAPVAS</sequence>